<keyword evidence="1" id="KW-1133">Transmembrane helix</keyword>
<proteinExistence type="predicted"/>
<keyword evidence="1" id="KW-0812">Transmembrane</keyword>
<dbReference type="EMBL" id="CP021983">
    <property type="protein sequence ID" value="ASC72286.1"/>
    <property type="molecule type" value="Genomic_DNA"/>
</dbReference>
<evidence type="ECO:0000313" key="3">
    <source>
        <dbReference type="Proteomes" id="UP000191901"/>
    </source>
</evidence>
<dbReference type="RefSeq" id="WP_080804888.1">
    <property type="nucleotide sequence ID" value="NZ_CP021983.2"/>
</dbReference>
<sequence>MKTPWLSWLLLLLAYMTYGRFLHSLEVATYVWVLSGVFAIALASILTIFWGPFRRMLLLGFQSDAGYSIMVLVLASLSVVAVVQFHLFAYILVLAAVSLLARVDTLLLDLGGLLSFLVLAGFPFLGLGIGWWLP</sequence>
<evidence type="ECO:0000256" key="1">
    <source>
        <dbReference type="SAM" id="Phobius"/>
    </source>
</evidence>
<feature type="transmembrane region" description="Helical" evidence="1">
    <location>
        <begin position="71"/>
        <end position="101"/>
    </location>
</feature>
<evidence type="ECO:0000313" key="2">
    <source>
        <dbReference type="EMBL" id="ASC72286.1"/>
    </source>
</evidence>
<name>A0A1Z3HPW4_9CYAN</name>
<dbReference type="AlphaFoldDB" id="A0A1Z3HPW4"/>
<dbReference type="Proteomes" id="UP000191901">
    <property type="component" value="Chromosome"/>
</dbReference>
<dbReference type="OrthoDB" id="574755at2"/>
<feature type="transmembrane region" description="Helical" evidence="1">
    <location>
        <begin position="113"/>
        <end position="133"/>
    </location>
</feature>
<organism evidence="2 3">
    <name type="scientific">Halomicronema hongdechloris C2206</name>
    <dbReference type="NCBI Taxonomy" id="1641165"/>
    <lineage>
        <taxon>Bacteria</taxon>
        <taxon>Bacillati</taxon>
        <taxon>Cyanobacteriota</taxon>
        <taxon>Cyanophyceae</taxon>
        <taxon>Nodosilineales</taxon>
        <taxon>Nodosilineaceae</taxon>
        <taxon>Halomicronema</taxon>
    </lineage>
</organism>
<keyword evidence="3" id="KW-1185">Reference proteome</keyword>
<feature type="transmembrane region" description="Helical" evidence="1">
    <location>
        <begin position="29"/>
        <end position="50"/>
    </location>
</feature>
<protein>
    <submittedName>
        <fullName evidence="2">Uncharacterized protein</fullName>
    </submittedName>
</protein>
<gene>
    <name evidence="2" type="ORF">XM38_032420</name>
</gene>
<keyword evidence="1" id="KW-0472">Membrane</keyword>
<reference evidence="2 3" key="1">
    <citation type="journal article" date="2016" name="Biochim. Biophys. Acta">
        <title>Characterization of red-shifted phycobilisomes isolated from the chlorophyll f-containing cyanobacterium Halomicronema hongdechloris.</title>
        <authorList>
            <person name="Li Y."/>
            <person name="Lin Y."/>
            <person name="Garvey C.J."/>
            <person name="Birch D."/>
            <person name="Corkery R.W."/>
            <person name="Loughlin P.C."/>
            <person name="Scheer H."/>
            <person name="Willows R.D."/>
            <person name="Chen M."/>
        </authorList>
    </citation>
    <scope>NUCLEOTIDE SEQUENCE [LARGE SCALE GENOMIC DNA]</scope>
    <source>
        <strain evidence="2 3">C2206</strain>
    </source>
</reference>
<accession>A0A1Z3HPW4</accession>
<dbReference type="KEGG" id="hhg:XM38_032420"/>